<dbReference type="NCBIfam" id="NF037995">
    <property type="entry name" value="TRAP_S1"/>
    <property type="match status" value="1"/>
</dbReference>
<dbReference type="GO" id="GO:0055085">
    <property type="term" value="P:transmembrane transport"/>
    <property type="evidence" value="ECO:0007669"/>
    <property type="project" value="InterPro"/>
</dbReference>
<reference evidence="4 5" key="1">
    <citation type="submission" date="2019-06" db="EMBL/GenBank/DDBJ databases">
        <title>An operon consisting of a P-type ATPase gene and a transcriptional regular gene given the different cadmium resistance in Bacillus vietamensis 151-6 and Bacillus marisflavi 151-25.</title>
        <authorList>
            <person name="Yu X."/>
        </authorList>
    </citation>
    <scope>NUCLEOTIDE SEQUENCE [LARGE SCALE GENOMIC DNA]</scope>
    <source>
        <strain evidence="4 5">151-6</strain>
    </source>
</reference>
<dbReference type="RefSeq" id="WP_159362897.1">
    <property type="nucleotide sequence ID" value="NZ_CP047394.1"/>
</dbReference>
<dbReference type="GO" id="GO:0030288">
    <property type="term" value="C:outer membrane-bounded periplasmic space"/>
    <property type="evidence" value="ECO:0007669"/>
    <property type="project" value="InterPro"/>
</dbReference>
<sequence>MRTFLFIGLFILTGIATAYVVGFQSRDGFSAEYDDDQEKMRDQIVIKVSHVVSENTPKGKAVRRFQALVEENTGGKVKVEIFPNGSLYSDISEWEALKNNNVQMIIPATSKVSQYVPEFGLFDLPFAFDSYSQVQQAFEGRIGEILLEKAEKREHVKGVTFWYNGFKQITNNQRPLLTPADFNRLHFRTMPSEVIKKQYQMMGAAVSELPFNKTYENLEVGFIDGQENTISNIYSKKLYDHQSYLTVSNHSYLGYVVLMNEEFWNELPEEYQVKINEAMIQTTDWIRRHSIEMNDEQMRELKRNTDLDIHILLNSEKEEWREKLAPLYEEYEDVFGKELMGEIGEINGRRR</sequence>
<dbReference type="Pfam" id="PF03480">
    <property type="entry name" value="DctP"/>
    <property type="match status" value="1"/>
</dbReference>
<dbReference type="EMBL" id="CP047394">
    <property type="protein sequence ID" value="QHE63215.1"/>
    <property type="molecule type" value="Genomic_DNA"/>
</dbReference>
<name>A0A6I6UJQ9_9BACI</name>
<evidence type="ECO:0000256" key="3">
    <source>
        <dbReference type="ARBA" id="ARBA00022729"/>
    </source>
</evidence>
<dbReference type="AlphaFoldDB" id="A0A6I6UJQ9"/>
<comment type="similarity">
    <text evidence="1">Belongs to the bacterial solute-binding protein 7 family.</text>
</comment>
<dbReference type="NCBIfam" id="TIGR00787">
    <property type="entry name" value="dctP"/>
    <property type="match status" value="1"/>
</dbReference>
<organism evidence="4 5">
    <name type="scientific">Rossellomorea vietnamensis</name>
    <dbReference type="NCBI Taxonomy" id="218284"/>
    <lineage>
        <taxon>Bacteria</taxon>
        <taxon>Bacillati</taxon>
        <taxon>Bacillota</taxon>
        <taxon>Bacilli</taxon>
        <taxon>Bacillales</taxon>
        <taxon>Bacillaceae</taxon>
        <taxon>Rossellomorea</taxon>
    </lineage>
</organism>
<accession>A0A6I6UJQ9</accession>
<evidence type="ECO:0000256" key="1">
    <source>
        <dbReference type="ARBA" id="ARBA00009023"/>
    </source>
</evidence>
<dbReference type="InterPro" id="IPR004682">
    <property type="entry name" value="TRAP_DctP"/>
</dbReference>
<evidence type="ECO:0000313" key="5">
    <source>
        <dbReference type="Proteomes" id="UP000465062"/>
    </source>
</evidence>
<dbReference type="Gene3D" id="3.40.190.170">
    <property type="entry name" value="Bacterial extracellular solute-binding protein, family 7"/>
    <property type="match status" value="1"/>
</dbReference>
<keyword evidence="2" id="KW-0813">Transport</keyword>
<dbReference type="InterPro" id="IPR018389">
    <property type="entry name" value="DctP_fam"/>
</dbReference>
<keyword evidence="3" id="KW-0732">Signal</keyword>
<gene>
    <name evidence="4" type="ORF">FHE72_21015</name>
</gene>
<dbReference type="PIRSF" id="PIRSF006470">
    <property type="entry name" value="DctB"/>
    <property type="match status" value="1"/>
</dbReference>
<proteinExistence type="inferred from homology"/>
<dbReference type="KEGG" id="bvq:FHE72_21015"/>
<dbReference type="PANTHER" id="PTHR33376:SF7">
    <property type="entry name" value="C4-DICARBOXYLATE-BINDING PROTEIN DCTB"/>
    <property type="match status" value="1"/>
</dbReference>
<evidence type="ECO:0000256" key="2">
    <source>
        <dbReference type="ARBA" id="ARBA00022448"/>
    </source>
</evidence>
<evidence type="ECO:0000313" key="4">
    <source>
        <dbReference type="EMBL" id="QHE63215.1"/>
    </source>
</evidence>
<dbReference type="PANTHER" id="PTHR33376">
    <property type="match status" value="1"/>
</dbReference>
<dbReference type="Proteomes" id="UP000465062">
    <property type="component" value="Chromosome"/>
</dbReference>
<protein>
    <submittedName>
        <fullName evidence="4">DctP family TRAP transporter solute-binding subunit</fullName>
    </submittedName>
</protein>
<dbReference type="InterPro" id="IPR038404">
    <property type="entry name" value="TRAP_DctP_sf"/>
</dbReference>